<keyword evidence="3" id="KW-1185">Reference proteome</keyword>
<reference evidence="2 3" key="1">
    <citation type="submission" date="2024-05" db="EMBL/GenBank/DDBJ databases">
        <authorList>
            <person name="Liu Q."/>
            <person name="Xin Y.-H."/>
        </authorList>
    </citation>
    <scope>NUCLEOTIDE SEQUENCE [LARGE SCALE GENOMIC DNA]</scope>
    <source>
        <strain evidence="2 3">CGMCC 1.10181</strain>
    </source>
</reference>
<dbReference type="EMBL" id="JBDIME010000004">
    <property type="protein sequence ID" value="MEN2789290.1"/>
    <property type="molecule type" value="Genomic_DNA"/>
</dbReference>
<accession>A0ABU9Y0K5</accession>
<feature type="domain" description="Putative zinc-finger" evidence="1">
    <location>
        <begin position="4"/>
        <end position="38"/>
    </location>
</feature>
<gene>
    <name evidence="2" type="ORF">ABC974_06620</name>
</gene>
<dbReference type="Proteomes" id="UP001419910">
    <property type="component" value="Unassembled WGS sequence"/>
</dbReference>
<name>A0ABU9Y0K5_9SPHN</name>
<evidence type="ECO:0000259" key="1">
    <source>
        <dbReference type="Pfam" id="PF13490"/>
    </source>
</evidence>
<evidence type="ECO:0000313" key="3">
    <source>
        <dbReference type="Proteomes" id="UP001419910"/>
    </source>
</evidence>
<dbReference type="RefSeq" id="WP_343887410.1">
    <property type="nucleotide sequence ID" value="NZ_BAAAEH010000002.1"/>
</dbReference>
<sequence length="248" mass="26674">MTACADRDHLLHALLDDELDAANAAACEAHLKSCAGCAAEYERLLALREMLADPALRQPAPEGLRERIEAALPREAPAAHAAPPSRFAWAALGAGLSAAASLVLVVVTRPPAAPGLEQQVVASHVRSLLANHLVDVVTSDQHVVKPWFNGRIDFAPPTPDLKAQGFPLAGGRLDYIGGRVVPAIVYRRRLHTINLFAWPATAPAKPATAQFEGYNLRHWQQGGLDLWAVSDVSQADLALFERDFEAAR</sequence>
<evidence type="ECO:0000313" key="2">
    <source>
        <dbReference type="EMBL" id="MEN2789290.1"/>
    </source>
</evidence>
<comment type="caution">
    <text evidence="2">The sequence shown here is derived from an EMBL/GenBank/DDBJ whole genome shotgun (WGS) entry which is preliminary data.</text>
</comment>
<dbReference type="InterPro" id="IPR027383">
    <property type="entry name" value="Znf_put"/>
</dbReference>
<dbReference type="InterPro" id="IPR041916">
    <property type="entry name" value="Anti_sigma_zinc_sf"/>
</dbReference>
<dbReference type="Pfam" id="PF13490">
    <property type="entry name" value="zf-HC2"/>
    <property type="match status" value="1"/>
</dbReference>
<organism evidence="2 3">
    <name type="scientific">Sphingomonas oligophenolica</name>
    <dbReference type="NCBI Taxonomy" id="301154"/>
    <lineage>
        <taxon>Bacteria</taxon>
        <taxon>Pseudomonadati</taxon>
        <taxon>Pseudomonadota</taxon>
        <taxon>Alphaproteobacteria</taxon>
        <taxon>Sphingomonadales</taxon>
        <taxon>Sphingomonadaceae</taxon>
        <taxon>Sphingomonas</taxon>
    </lineage>
</organism>
<protein>
    <submittedName>
        <fullName evidence="2">Anti-sigma factor</fullName>
    </submittedName>
</protein>
<dbReference type="Gene3D" id="1.10.10.1320">
    <property type="entry name" value="Anti-sigma factor, zinc-finger domain"/>
    <property type="match status" value="1"/>
</dbReference>
<proteinExistence type="predicted"/>